<dbReference type="EMBL" id="JBHUEH010000014">
    <property type="protein sequence ID" value="MFD1885924.1"/>
    <property type="molecule type" value="Genomic_DNA"/>
</dbReference>
<organism evidence="1 2">
    <name type="scientific">Paenibacillus wenxiniae</name>
    <dbReference type="NCBI Taxonomy" id="1636843"/>
    <lineage>
        <taxon>Bacteria</taxon>
        <taxon>Bacillati</taxon>
        <taxon>Bacillota</taxon>
        <taxon>Bacilli</taxon>
        <taxon>Bacillales</taxon>
        <taxon>Paenibacillaceae</taxon>
        <taxon>Paenibacillus</taxon>
    </lineage>
</organism>
<accession>A0ABW4RI25</accession>
<comment type="caution">
    <text evidence="1">The sequence shown here is derived from an EMBL/GenBank/DDBJ whole genome shotgun (WGS) entry which is preliminary data.</text>
</comment>
<dbReference type="Proteomes" id="UP001597233">
    <property type="component" value="Unassembled WGS sequence"/>
</dbReference>
<sequence length="46" mass="5397">MKMKFAEAYWVLVQAGRRTEDSVPEELRVEYEMLKQKNDSGVSSEM</sequence>
<dbReference type="NCBIfam" id="NF040910">
    <property type="entry name" value="CD1375_fam"/>
    <property type="match status" value="1"/>
</dbReference>
<proteinExistence type="predicted"/>
<gene>
    <name evidence="1" type="ORF">ACFSC9_10330</name>
</gene>
<evidence type="ECO:0000313" key="1">
    <source>
        <dbReference type="EMBL" id="MFD1885924.1"/>
    </source>
</evidence>
<reference evidence="2" key="1">
    <citation type="journal article" date="2019" name="Int. J. Syst. Evol. Microbiol.">
        <title>The Global Catalogue of Microorganisms (GCM) 10K type strain sequencing project: providing services to taxonomists for standard genome sequencing and annotation.</title>
        <authorList>
            <consortium name="The Broad Institute Genomics Platform"/>
            <consortium name="The Broad Institute Genome Sequencing Center for Infectious Disease"/>
            <person name="Wu L."/>
            <person name="Ma J."/>
        </authorList>
    </citation>
    <scope>NUCLEOTIDE SEQUENCE [LARGE SCALE GENOMIC DNA]</scope>
    <source>
        <strain evidence="2">CCUG 54950</strain>
    </source>
</reference>
<protein>
    <submittedName>
        <fullName evidence="1">CD1375 family protein</fullName>
    </submittedName>
</protein>
<keyword evidence="2" id="KW-1185">Reference proteome</keyword>
<dbReference type="InterPro" id="IPR047907">
    <property type="entry name" value="CD1375-like"/>
</dbReference>
<dbReference type="RefSeq" id="WP_347325005.1">
    <property type="nucleotide sequence ID" value="NZ_JBCGUH010000004.1"/>
</dbReference>
<name>A0ABW4RI25_9BACL</name>
<evidence type="ECO:0000313" key="2">
    <source>
        <dbReference type="Proteomes" id="UP001597233"/>
    </source>
</evidence>